<evidence type="ECO:0000313" key="1">
    <source>
        <dbReference type="EMBL" id="KFH48217.1"/>
    </source>
</evidence>
<reference evidence="2" key="1">
    <citation type="journal article" date="2014" name="Genome Announc.">
        <title>Genome sequence and annotation of Acremonium chrysogenum, producer of the beta-lactam antibiotic cephalosporin C.</title>
        <authorList>
            <person name="Terfehr D."/>
            <person name="Dahlmann T.A."/>
            <person name="Specht T."/>
            <person name="Zadra I."/>
            <person name="Kuernsteiner H."/>
            <person name="Kueck U."/>
        </authorList>
    </citation>
    <scope>NUCLEOTIDE SEQUENCE [LARGE SCALE GENOMIC DNA]</scope>
    <source>
        <strain evidence="2">ATCC 11550 / CBS 779.69 / DSM 880 / IAM 14645 / JCM 23072 / IMI 49137</strain>
    </source>
</reference>
<proteinExistence type="predicted"/>
<dbReference type="EMBL" id="JPKY01000004">
    <property type="protein sequence ID" value="KFH48217.1"/>
    <property type="molecule type" value="Genomic_DNA"/>
</dbReference>
<comment type="caution">
    <text evidence="1">The sequence shown here is derived from an EMBL/GenBank/DDBJ whole genome shotgun (WGS) entry which is preliminary data.</text>
</comment>
<dbReference type="HOGENOM" id="CLU_2542014_0_0_1"/>
<evidence type="ECO:0000313" key="2">
    <source>
        <dbReference type="Proteomes" id="UP000029964"/>
    </source>
</evidence>
<organism evidence="1 2">
    <name type="scientific">Hapsidospora chrysogenum (strain ATCC 11550 / CBS 779.69 / DSM 880 / IAM 14645 / JCM 23072 / IMI 49137)</name>
    <name type="common">Acremonium chrysogenum</name>
    <dbReference type="NCBI Taxonomy" id="857340"/>
    <lineage>
        <taxon>Eukaryota</taxon>
        <taxon>Fungi</taxon>
        <taxon>Dikarya</taxon>
        <taxon>Ascomycota</taxon>
        <taxon>Pezizomycotina</taxon>
        <taxon>Sordariomycetes</taxon>
        <taxon>Hypocreomycetidae</taxon>
        <taxon>Hypocreales</taxon>
        <taxon>Bionectriaceae</taxon>
        <taxon>Hapsidospora</taxon>
    </lineage>
</organism>
<accession>A0A086TFT5</accession>
<gene>
    <name evidence="1" type="ORF">ACRE_008990</name>
</gene>
<dbReference type="Proteomes" id="UP000029964">
    <property type="component" value="Unassembled WGS sequence"/>
</dbReference>
<keyword evidence="2" id="KW-1185">Reference proteome</keyword>
<name>A0A086TFT5_HAPC1</name>
<protein>
    <submittedName>
        <fullName evidence="1">Uncharacterized protein</fullName>
    </submittedName>
</protein>
<dbReference type="OrthoDB" id="4970660at2759"/>
<dbReference type="AlphaFoldDB" id="A0A086TFT5"/>
<sequence length="83" mass="8788">MCYTNLATVICAACQRPCGEVATGTEPCGRSKCPGFLSRSTGARVEGECAVCEDKREERTRRAAVLRKFSLKKGDGEGEGGNG</sequence>